<evidence type="ECO:0000256" key="1">
    <source>
        <dbReference type="SAM" id="MobiDB-lite"/>
    </source>
</evidence>
<dbReference type="EMBL" id="JBFDAA010000006">
    <property type="protein sequence ID" value="KAL1131333.1"/>
    <property type="molecule type" value="Genomic_DNA"/>
</dbReference>
<organism evidence="2 3">
    <name type="scientific">Ranatra chinensis</name>
    <dbReference type="NCBI Taxonomy" id="642074"/>
    <lineage>
        <taxon>Eukaryota</taxon>
        <taxon>Metazoa</taxon>
        <taxon>Ecdysozoa</taxon>
        <taxon>Arthropoda</taxon>
        <taxon>Hexapoda</taxon>
        <taxon>Insecta</taxon>
        <taxon>Pterygota</taxon>
        <taxon>Neoptera</taxon>
        <taxon>Paraneoptera</taxon>
        <taxon>Hemiptera</taxon>
        <taxon>Heteroptera</taxon>
        <taxon>Panheteroptera</taxon>
        <taxon>Nepomorpha</taxon>
        <taxon>Nepidae</taxon>
        <taxon>Ranatrinae</taxon>
        <taxon>Ranatra</taxon>
    </lineage>
</organism>
<evidence type="ECO:0000313" key="2">
    <source>
        <dbReference type="EMBL" id="KAL1131333.1"/>
    </source>
</evidence>
<comment type="caution">
    <text evidence="2">The sequence shown here is derived from an EMBL/GenBank/DDBJ whole genome shotgun (WGS) entry which is preliminary data.</text>
</comment>
<gene>
    <name evidence="2" type="ORF">AAG570_010951</name>
</gene>
<protein>
    <submittedName>
        <fullName evidence="2">Uncharacterized protein</fullName>
    </submittedName>
</protein>
<dbReference type="AlphaFoldDB" id="A0ABD0Z5H7"/>
<reference evidence="2 3" key="1">
    <citation type="submission" date="2024-07" db="EMBL/GenBank/DDBJ databases">
        <title>Chromosome-level genome assembly of the water stick insect Ranatra chinensis (Heteroptera: Nepidae).</title>
        <authorList>
            <person name="Liu X."/>
        </authorList>
    </citation>
    <scope>NUCLEOTIDE SEQUENCE [LARGE SCALE GENOMIC DNA]</scope>
    <source>
        <strain evidence="2">Cailab_2021Rc</strain>
        <tissue evidence="2">Muscle</tissue>
    </source>
</reference>
<name>A0ABD0Z5H7_9HEMI</name>
<dbReference type="Proteomes" id="UP001558652">
    <property type="component" value="Unassembled WGS sequence"/>
</dbReference>
<sequence>MASKRRHTFYQNKKQKTTEVVLSSYDDLNMPNERKPIPILTGNQVVGVESHGSYSPQDDPESVPYEAGCLYDEQHDNPTMPTRLASHPHERYTTPATFHDTD</sequence>
<proteinExistence type="predicted"/>
<keyword evidence="3" id="KW-1185">Reference proteome</keyword>
<feature type="region of interest" description="Disordered" evidence="1">
    <location>
        <begin position="71"/>
        <end position="102"/>
    </location>
</feature>
<accession>A0ABD0Z5H7</accession>
<evidence type="ECO:0000313" key="3">
    <source>
        <dbReference type="Proteomes" id="UP001558652"/>
    </source>
</evidence>